<evidence type="ECO:0000256" key="1">
    <source>
        <dbReference type="ARBA" id="ARBA00022598"/>
    </source>
</evidence>
<dbReference type="GO" id="GO:0016874">
    <property type="term" value="F:ligase activity"/>
    <property type="evidence" value="ECO:0007669"/>
    <property type="project" value="UniProtKB-KW"/>
</dbReference>
<protein>
    <submittedName>
        <fullName evidence="9">Glutamate--tRNA ligase</fullName>
    </submittedName>
</protein>
<dbReference type="EMBL" id="BPQG01000007">
    <property type="protein sequence ID" value="GJD42849.1"/>
    <property type="molecule type" value="Genomic_DNA"/>
</dbReference>
<organism evidence="9 10">
    <name type="scientific">Methylobacterium cerastii</name>
    <dbReference type="NCBI Taxonomy" id="932741"/>
    <lineage>
        <taxon>Bacteria</taxon>
        <taxon>Pseudomonadati</taxon>
        <taxon>Pseudomonadota</taxon>
        <taxon>Alphaproteobacteria</taxon>
        <taxon>Hyphomicrobiales</taxon>
        <taxon>Methylobacteriaceae</taxon>
        <taxon>Methylobacterium</taxon>
    </lineage>
</organism>
<keyword evidence="7" id="KW-0648">Protein biosynthesis</keyword>
<keyword evidence="2" id="KW-0479">Metal-binding</keyword>
<sequence length="299" mass="32017">MTSAGAPRPTFRFAPSPNGRLHLGHAYSALLNADLAARTGGRVLLRIEDIDPARSRPELVDAIMSDLAWLGLRFEAPVRHQSQHMQAYRDARDRLIARSLAYPCFCTRGDVRVATEGSAARDPDGAPLYPGTCRGLPPEAAAARRAAGAPHAWRLDMARALATESGTHGYADLALSSPAERGGEGVSHETFRVADPVRWGDAVIARRDVPTSYHLAVVVDDAHQGVTHVVRGRDLEAATDLHVLLQALLGLPTPRYHHHALILGPDGGKLAKSKASESLADLRARGDTAEAIRATLGFA</sequence>
<evidence type="ECO:0000256" key="2">
    <source>
        <dbReference type="ARBA" id="ARBA00022723"/>
    </source>
</evidence>
<comment type="similarity">
    <text evidence="7">Belongs to the class-I aminoacyl-tRNA synthetase family.</text>
</comment>
<accession>A0ABQ4QCP7</accession>
<dbReference type="InterPro" id="IPR000924">
    <property type="entry name" value="Glu/Gln-tRNA-synth"/>
</dbReference>
<evidence type="ECO:0000259" key="8">
    <source>
        <dbReference type="Pfam" id="PF00749"/>
    </source>
</evidence>
<dbReference type="NCBIfam" id="NF004315">
    <property type="entry name" value="PRK05710.1-4"/>
    <property type="match status" value="1"/>
</dbReference>
<gene>
    <name evidence="9" type="primary">gltX_1</name>
    <name evidence="9" type="ORF">AFCDBAGC_0691</name>
</gene>
<name>A0ABQ4QCP7_9HYPH</name>
<comment type="caution">
    <text evidence="9">The sequence shown here is derived from an EMBL/GenBank/DDBJ whole genome shotgun (WGS) entry which is preliminary data.</text>
</comment>
<evidence type="ECO:0000256" key="5">
    <source>
        <dbReference type="ARBA" id="ARBA00022840"/>
    </source>
</evidence>
<dbReference type="Gene3D" id="3.40.50.620">
    <property type="entry name" value="HUPs"/>
    <property type="match status" value="1"/>
</dbReference>
<dbReference type="InterPro" id="IPR049940">
    <property type="entry name" value="GluQ/Sye"/>
</dbReference>
<reference evidence="9 10" key="1">
    <citation type="journal article" date="2021" name="Front. Microbiol.">
        <title>Comprehensive Comparative Genomics and Phenotyping of Methylobacterium Species.</title>
        <authorList>
            <person name="Alessa O."/>
            <person name="Ogura Y."/>
            <person name="Fujitani Y."/>
            <person name="Takami H."/>
            <person name="Hayashi T."/>
            <person name="Sahin N."/>
            <person name="Tani A."/>
        </authorList>
    </citation>
    <scope>NUCLEOTIDE SEQUENCE [LARGE SCALE GENOMIC DNA]</scope>
    <source>
        <strain evidence="9 10">DSM 23679</strain>
    </source>
</reference>
<dbReference type="PROSITE" id="PS00178">
    <property type="entry name" value="AA_TRNA_LIGASE_I"/>
    <property type="match status" value="1"/>
</dbReference>
<keyword evidence="6 7" id="KW-0030">Aminoacyl-tRNA synthetase</keyword>
<evidence type="ECO:0000313" key="9">
    <source>
        <dbReference type="EMBL" id="GJD42849.1"/>
    </source>
</evidence>
<evidence type="ECO:0000256" key="6">
    <source>
        <dbReference type="ARBA" id="ARBA00023146"/>
    </source>
</evidence>
<dbReference type="Proteomes" id="UP001055117">
    <property type="component" value="Unassembled WGS sequence"/>
</dbReference>
<dbReference type="RefSeq" id="WP_238270876.1">
    <property type="nucleotide sequence ID" value="NZ_BPQG01000007.1"/>
</dbReference>
<evidence type="ECO:0000256" key="3">
    <source>
        <dbReference type="ARBA" id="ARBA00022741"/>
    </source>
</evidence>
<keyword evidence="5 7" id="KW-0067">ATP-binding</keyword>
<evidence type="ECO:0000256" key="4">
    <source>
        <dbReference type="ARBA" id="ARBA00022833"/>
    </source>
</evidence>
<proteinExistence type="inferred from homology"/>
<evidence type="ECO:0000313" key="10">
    <source>
        <dbReference type="Proteomes" id="UP001055117"/>
    </source>
</evidence>
<dbReference type="SUPFAM" id="SSF52374">
    <property type="entry name" value="Nucleotidylyl transferase"/>
    <property type="match status" value="1"/>
</dbReference>
<dbReference type="PRINTS" id="PR00987">
    <property type="entry name" value="TRNASYNTHGLU"/>
</dbReference>
<keyword evidence="4" id="KW-0862">Zinc</keyword>
<dbReference type="PANTHER" id="PTHR43311:SF1">
    <property type="entry name" value="GLUTAMYL-Q TRNA(ASP) SYNTHETASE"/>
    <property type="match status" value="1"/>
</dbReference>
<keyword evidence="1 7" id="KW-0436">Ligase</keyword>
<dbReference type="InterPro" id="IPR001412">
    <property type="entry name" value="aa-tRNA-synth_I_CS"/>
</dbReference>
<dbReference type="PANTHER" id="PTHR43311">
    <property type="entry name" value="GLUTAMATE--TRNA LIGASE"/>
    <property type="match status" value="1"/>
</dbReference>
<feature type="domain" description="Glutamyl/glutaminyl-tRNA synthetase class Ib catalytic" evidence="8">
    <location>
        <begin position="12"/>
        <end position="295"/>
    </location>
</feature>
<dbReference type="InterPro" id="IPR020058">
    <property type="entry name" value="Glu/Gln-tRNA-synth_Ib_cat-dom"/>
</dbReference>
<keyword evidence="3 7" id="KW-0547">Nucleotide-binding</keyword>
<keyword evidence="10" id="KW-1185">Reference proteome</keyword>
<dbReference type="Pfam" id="PF00749">
    <property type="entry name" value="tRNA-synt_1c"/>
    <property type="match status" value="1"/>
</dbReference>
<evidence type="ECO:0000256" key="7">
    <source>
        <dbReference type="RuleBase" id="RU363037"/>
    </source>
</evidence>
<dbReference type="InterPro" id="IPR014729">
    <property type="entry name" value="Rossmann-like_a/b/a_fold"/>
</dbReference>